<protein>
    <recommendedName>
        <fullName evidence="5">Chitin-binding type-2 domain-containing protein</fullName>
    </recommendedName>
</protein>
<accession>A0A5B0LND6</accession>
<gene>
    <name evidence="2" type="ORF">PGT21_019337</name>
    <name evidence="3" type="ORF">PGT21_023902</name>
</gene>
<evidence type="ECO:0000313" key="4">
    <source>
        <dbReference type="Proteomes" id="UP000324748"/>
    </source>
</evidence>
<evidence type="ECO:0000313" key="2">
    <source>
        <dbReference type="EMBL" id="KAA1066052.1"/>
    </source>
</evidence>
<organism evidence="2 4">
    <name type="scientific">Puccinia graminis f. sp. tritici</name>
    <dbReference type="NCBI Taxonomy" id="56615"/>
    <lineage>
        <taxon>Eukaryota</taxon>
        <taxon>Fungi</taxon>
        <taxon>Dikarya</taxon>
        <taxon>Basidiomycota</taxon>
        <taxon>Pucciniomycotina</taxon>
        <taxon>Pucciniomycetes</taxon>
        <taxon>Pucciniales</taxon>
        <taxon>Pucciniaceae</taxon>
        <taxon>Puccinia</taxon>
    </lineage>
</organism>
<name>A0A5B0LND6_PUCGR</name>
<evidence type="ECO:0000256" key="1">
    <source>
        <dbReference type="SAM" id="SignalP"/>
    </source>
</evidence>
<sequence length="108" mass="11824">MPIKKALGFLATACLLSAQTVPMPPGAGFEELEQPCTHPTRVWSQFQNSPCPAFYNCHAGHKHRCEYPTNGAGRRCTTCNDYANINYRTPCPLAAQGHPNRPCPGIPQ</sequence>
<comment type="caution">
    <text evidence="2">The sequence shown here is derived from an EMBL/GenBank/DDBJ whole genome shotgun (WGS) entry which is preliminary data.</text>
</comment>
<dbReference type="OrthoDB" id="2507867at2759"/>
<dbReference type="EMBL" id="VSWC01000196">
    <property type="protein sequence ID" value="KAA1066052.1"/>
    <property type="molecule type" value="Genomic_DNA"/>
</dbReference>
<evidence type="ECO:0000313" key="3">
    <source>
        <dbReference type="EMBL" id="KAA1087159.1"/>
    </source>
</evidence>
<dbReference type="Proteomes" id="UP000324748">
    <property type="component" value="Unassembled WGS sequence"/>
</dbReference>
<keyword evidence="1" id="KW-0732">Signal</keyword>
<evidence type="ECO:0008006" key="5">
    <source>
        <dbReference type="Google" id="ProtNLM"/>
    </source>
</evidence>
<feature type="signal peptide" evidence="1">
    <location>
        <begin position="1"/>
        <end position="18"/>
    </location>
</feature>
<proteinExistence type="predicted"/>
<feature type="chain" id="PRO_5036366014" description="Chitin-binding type-2 domain-containing protein" evidence="1">
    <location>
        <begin position="19"/>
        <end position="108"/>
    </location>
</feature>
<reference evidence="2 4" key="1">
    <citation type="submission" date="2019-05" db="EMBL/GenBank/DDBJ databases">
        <title>Emergence of the Ug99 lineage of the wheat stem rust pathogen through somatic hybridization.</title>
        <authorList>
            <person name="Li F."/>
            <person name="Upadhyaya N.M."/>
            <person name="Sperschneider J."/>
            <person name="Matny O."/>
            <person name="Nguyen-Phuc H."/>
            <person name="Mago R."/>
            <person name="Raley C."/>
            <person name="Miller M.E."/>
            <person name="Silverstein K.A.T."/>
            <person name="Henningsen E."/>
            <person name="Hirsch C.D."/>
            <person name="Visser B."/>
            <person name="Pretorius Z.A."/>
            <person name="Steffenson B.J."/>
            <person name="Schwessinger B."/>
            <person name="Dodds P.N."/>
            <person name="Figueroa M."/>
        </authorList>
    </citation>
    <scope>NUCLEOTIDE SEQUENCE [LARGE SCALE GENOMIC DNA]</scope>
    <source>
        <strain evidence="2">21-0</strain>
    </source>
</reference>
<dbReference type="AlphaFoldDB" id="A0A5B0LND6"/>
<keyword evidence="4" id="KW-1185">Reference proteome</keyword>
<dbReference type="EMBL" id="VSWC01000105">
    <property type="protein sequence ID" value="KAA1087159.1"/>
    <property type="molecule type" value="Genomic_DNA"/>
</dbReference>